<proteinExistence type="predicted"/>
<feature type="region of interest" description="Disordered" evidence="2">
    <location>
        <begin position="29"/>
        <end position="172"/>
    </location>
</feature>
<dbReference type="InterPro" id="IPR019607">
    <property type="entry name" value="Putative_zinc-finger_domain"/>
</dbReference>
<feature type="region of interest" description="Disordered" evidence="2">
    <location>
        <begin position="220"/>
        <end position="280"/>
    </location>
</feature>
<comment type="caution">
    <text evidence="3">The sequence shown here is derived from an EMBL/GenBank/DDBJ whole genome shotgun (WGS) entry which is preliminary data.</text>
</comment>
<feature type="compositionally biased region" description="Polar residues" evidence="2">
    <location>
        <begin position="513"/>
        <end position="526"/>
    </location>
</feature>
<feature type="compositionally biased region" description="Polar residues" evidence="2">
    <location>
        <begin position="66"/>
        <end position="82"/>
    </location>
</feature>
<feature type="compositionally biased region" description="Low complexity" evidence="2">
    <location>
        <begin position="541"/>
        <end position="554"/>
    </location>
</feature>
<feature type="compositionally biased region" description="Low complexity" evidence="2">
    <location>
        <begin position="101"/>
        <end position="114"/>
    </location>
</feature>
<feature type="region of interest" description="Disordered" evidence="2">
    <location>
        <begin position="499"/>
        <end position="566"/>
    </location>
</feature>
<reference evidence="3 4" key="1">
    <citation type="submission" date="2020-01" db="EMBL/GenBank/DDBJ databases">
        <title>Aspergillus terreus IFO 6365 whole genome shotgun sequence.</title>
        <authorList>
            <person name="Kanamasa S."/>
            <person name="Takahashi H."/>
        </authorList>
    </citation>
    <scope>NUCLEOTIDE SEQUENCE [LARGE SCALE GENOMIC DNA]</scope>
    <source>
        <strain evidence="3 4">IFO 6365</strain>
    </source>
</reference>
<feature type="compositionally biased region" description="Low complexity" evidence="2">
    <location>
        <begin position="925"/>
        <end position="934"/>
    </location>
</feature>
<feature type="compositionally biased region" description="Polar residues" evidence="2">
    <location>
        <begin position="764"/>
        <end position="789"/>
    </location>
</feature>
<feature type="coiled-coil region" evidence="1">
    <location>
        <begin position="668"/>
        <end position="723"/>
    </location>
</feature>
<dbReference type="Pfam" id="PF10650">
    <property type="entry name" value="zf-C3H1"/>
    <property type="match status" value="1"/>
</dbReference>
<sequence>MPLPPATMFPLSGHTSATAFQQHNHMGITHHAQPRPSSRIVDDMDREEGELTDKEGVNFPLHREPTSGSRQLPLNGLGQKSSVPHVRSSRKSSELEEGEASPVRSRSSSRESGSPYNPPLSIDVATVASPHGTDLESGDSSKSRPDHVLESAGSVPTRKADQGVSNGTKSPTQLRVQAQGALLSLAPHNIRYHELVGEGINPAVLKRLYDEIGIKIASPQPDASAASGSTHLLNSTTGSATPINATKETKPSNDANTQPDGMTLNETQSRSAQNEPAKPMERKEVIARMLAAKAAKSTVVPGVSTAESAVQMPAEQPATLDLQKGATASSSEESTKEKETRVKEKNRAKTELARQRIEQLRKQGLMRAQQKAQTDPVASDKAESSATATEASATGSGSAVVIQHPLPERPPVPETQASARIPGLFMMEAGQLPSQESFVTPVQGLEVDSTPQPRVHQRKRPRASDFDEPIPIPKRSLSNGANYAAAEERLVIDISDDELYDDDNDSMDIDNSPESNSQDAASSHAENSVRPFTTPYPPQRSMTSSTPLYSSSATPHYSKNNDPEDLRRRDLEIQAMHRRIAELEQRKKAKLAASRTQSPRAADSSASTPGNTSMDVEIVDAPSLPKTSNPIQSTTSPDQSARLSSLKPDELENMKAKLLRKEEIESGIPALDAEIQKFESKLTELKGEEGLVLLEISKGKEGRQQLLQELNDLNLELNGLTLKEVEEELQKVKVDGRPQVTEEVPVGRQDMSRLHEGPEFQGSEPDTSTQATLDVKPPSTNAPAPTVSPSADKDADGEADSSSDVSTTSSESEGSAMDESSDSDSSSHSEDSDSSSDSDRSEEEHVPSPRPSGPEGLHESQATAQAPLDEPATEHPLPERPPFTDIVNEANVVSSSHEHDVGKTQDQTAEDESSDSEAYEPPEPEATASSADSDYTPPSNPPSPGPVDAMDISQSPTDQSQNVGELLTGKEQEGESRDAPQNGLLENPPVQEGSQHKFSPYVSPLKNFNAYRYHPNYTSEVTDGYRSLTYSHNIDAMKYLCPYESAGGVCNDKSCEFQHFRDMTLSDDKILVQMGSLREGSTPEEKDHYVAGLKEMVNDLRRDKVKDFNTVATEIAAYRRRYLQDPSRILPL</sequence>
<feature type="compositionally biased region" description="Basic and acidic residues" evidence="2">
    <location>
        <begin position="333"/>
        <end position="361"/>
    </location>
</feature>
<dbReference type="GO" id="GO:0005634">
    <property type="term" value="C:nucleus"/>
    <property type="evidence" value="ECO:0007669"/>
    <property type="project" value="TreeGrafter"/>
</dbReference>
<feature type="compositionally biased region" description="Basic and acidic residues" evidence="2">
    <location>
        <begin position="49"/>
        <end position="65"/>
    </location>
</feature>
<organism evidence="3 4">
    <name type="scientific">Aspergillus terreus</name>
    <dbReference type="NCBI Taxonomy" id="33178"/>
    <lineage>
        <taxon>Eukaryota</taxon>
        <taxon>Fungi</taxon>
        <taxon>Dikarya</taxon>
        <taxon>Ascomycota</taxon>
        <taxon>Pezizomycotina</taxon>
        <taxon>Eurotiomycetes</taxon>
        <taxon>Eurotiomycetidae</taxon>
        <taxon>Eurotiales</taxon>
        <taxon>Aspergillaceae</taxon>
        <taxon>Aspergillus</taxon>
        <taxon>Aspergillus subgen. Circumdati</taxon>
    </lineage>
</organism>
<dbReference type="OrthoDB" id="1922977at2759"/>
<dbReference type="Proteomes" id="UP000452235">
    <property type="component" value="Unassembled WGS sequence"/>
</dbReference>
<dbReference type="EMBL" id="BLJY01000008">
    <property type="protein sequence ID" value="GFF18399.1"/>
    <property type="molecule type" value="Genomic_DNA"/>
</dbReference>
<protein>
    <submittedName>
        <fullName evidence="3">Uncharacterized protein</fullName>
    </submittedName>
</protein>
<feature type="region of interest" description="Disordered" evidence="2">
    <location>
        <begin position="584"/>
        <end position="644"/>
    </location>
</feature>
<evidence type="ECO:0000313" key="4">
    <source>
        <dbReference type="Proteomes" id="UP000452235"/>
    </source>
</evidence>
<evidence type="ECO:0000313" key="3">
    <source>
        <dbReference type="EMBL" id="GFF18399.1"/>
    </source>
</evidence>
<feature type="compositionally biased region" description="Polar residues" evidence="2">
    <location>
        <begin position="952"/>
        <end position="963"/>
    </location>
</feature>
<feature type="compositionally biased region" description="Polar residues" evidence="2">
    <location>
        <begin position="594"/>
        <end position="614"/>
    </location>
</feature>
<feature type="compositionally biased region" description="Polar residues" evidence="2">
    <location>
        <begin position="163"/>
        <end position="172"/>
    </location>
</feature>
<name>A0A5M3Z6L2_ASPTE</name>
<feature type="compositionally biased region" description="Polar residues" evidence="2">
    <location>
        <begin position="226"/>
        <end position="274"/>
    </location>
</feature>
<evidence type="ECO:0000256" key="2">
    <source>
        <dbReference type="SAM" id="MobiDB-lite"/>
    </source>
</evidence>
<feature type="compositionally biased region" description="Basic and acidic residues" evidence="2">
    <location>
        <begin position="825"/>
        <end position="847"/>
    </location>
</feature>
<dbReference type="InterPro" id="IPR039278">
    <property type="entry name" value="Red1"/>
</dbReference>
<feature type="region of interest" description="Disordered" evidence="2">
    <location>
        <begin position="733"/>
        <end position="998"/>
    </location>
</feature>
<feature type="compositionally biased region" description="Basic and acidic residues" evidence="2">
    <location>
        <begin position="139"/>
        <end position="149"/>
    </location>
</feature>
<keyword evidence="4" id="KW-1185">Reference proteome</keyword>
<dbReference type="AlphaFoldDB" id="A0A5M3Z6L2"/>
<feature type="compositionally biased region" description="Low complexity" evidence="2">
    <location>
        <begin position="802"/>
        <end position="824"/>
    </location>
</feature>
<evidence type="ECO:0000256" key="1">
    <source>
        <dbReference type="SAM" id="Coils"/>
    </source>
</evidence>
<feature type="compositionally biased region" description="Acidic residues" evidence="2">
    <location>
        <begin position="499"/>
        <end position="508"/>
    </location>
</feature>
<dbReference type="VEuPathDB" id="FungiDB:ATEG_06595"/>
<dbReference type="PANTHER" id="PTHR21563">
    <property type="entry name" value="ZINC FINGER C3H1 DOMAIN-CONTAINING PROTEIN"/>
    <property type="match status" value="1"/>
</dbReference>
<accession>A0A5M3Z6L2</accession>
<dbReference type="PANTHER" id="PTHR21563:SF3">
    <property type="entry name" value="ZINC FINGER C3H1 DOMAIN-CONTAINING PROTEIN"/>
    <property type="match status" value="1"/>
</dbReference>
<feature type="compositionally biased region" description="Low complexity" evidence="2">
    <location>
        <begin position="384"/>
        <end position="398"/>
    </location>
</feature>
<feature type="region of interest" description="Disordered" evidence="2">
    <location>
        <begin position="311"/>
        <end position="398"/>
    </location>
</feature>
<gene>
    <name evidence="3" type="ORF">ATEIFO6365_0008034300</name>
</gene>
<feature type="compositionally biased region" description="Acidic residues" evidence="2">
    <location>
        <begin position="908"/>
        <end position="923"/>
    </location>
</feature>
<feature type="compositionally biased region" description="Polar residues" evidence="2">
    <location>
        <begin position="625"/>
        <end position="643"/>
    </location>
</feature>
<feature type="compositionally biased region" description="Basic and acidic residues" evidence="2">
    <location>
        <begin position="968"/>
        <end position="978"/>
    </location>
</feature>
<keyword evidence="1" id="KW-0175">Coiled coil</keyword>
<feature type="region of interest" description="Disordered" evidence="2">
    <location>
        <begin position="445"/>
        <end position="479"/>
    </location>
</feature>
<dbReference type="GO" id="GO:0000178">
    <property type="term" value="C:exosome (RNase complex)"/>
    <property type="evidence" value="ECO:0007669"/>
    <property type="project" value="TreeGrafter"/>
</dbReference>